<evidence type="ECO:0008006" key="3">
    <source>
        <dbReference type="Google" id="ProtNLM"/>
    </source>
</evidence>
<dbReference type="EMBL" id="JBHPKH010000008">
    <property type="protein sequence ID" value="MFC1572237.1"/>
    <property type="molecule type" value="Genomic_DNA"/>
</dbReference>
<accession>A0ABV6YIR8</accession>
<sequence length="484" mass="54352">MRRNTSINGCFCLLILIGVILPGPGEAQPLSGGQISMGELVVSSANLPIALLDVEDPAAWMGMIEEAVYFAFRDEPDAHLAMLCIAFHADRPTALELCCRPPCAPQIISALEERLGIDTMPRMKCGEFAVVQHFAVNDYETLSTEDEIPCDFEFPQERRLRQFDALSFAERPRFLAAWARSEVLPVLGHILGKVDAKFEGVRGQAAVMRGTESLGQETVASLTDSSGTYWRARLEMAVADVSIIASRVFMHLAHGEIERTQNLLLLLYKFHWEPSAANDYLEELRALLTIYLDQRHSLIKQGISAFDRGDSQEAIRVYRQVLQADSSCAWAWHEYFLARETTADLESAEDGYDTHVYGANPLYPIGMFASTGESAFRIERRMGISELFADPDSFAEDLLSYADIALDVETLGLAAEIYWQAILYNEENRDRALDGFLYCLEQLGVTDIKANFRGDAQARFRRVEDAARVRMESSVMYQAMHKKR</sequence>
<gene>
    <name evidence="1" type="ORF">ACFL6M_01435</name>
</gene>
<keyword evidence="2" id="KW-1185">Reference proteome</keyword>
<evidence type="ECO:0000313" key="1">
    <source>
        <dbReference type="EMBL" id="MFC1572237.1"/>
    </source>
</evidence>
<proteinExistence type="predicted"/>
<comment type="caution">
    <text evidence="1">The sequence shown here is derived from an EMBL/GenBank/DDBJ whole genome shotgun (WGS) entry which is preliminary data.</text>
</comment>
<organism evidence="1 2">
    <name type="scientific">Eiseniibacteriota bacterium</name>
    <dbReference type="NCBI Taxonomy" id="2212470"/>
    <lineage>
        <taxon>Bacteria</taxon>
        <taxon>Candidatus Eiseniibacteriota</taxon>
    </lineage>
</organism>
<dbReference type="Gene3D" id="1.25.40.10">
    <property type="entry name" value="Tetratricopeptide repeat domain"/>
    <property type="match status" value="1"/>
</dbReference>
<reference evidence="1 2" key="1">
    <citation type="submission" date="2024-09" db="EMBL/GenBank/DDBJ databases">
        <authorList>
            <person name="D'Angelo T."/>
        </authorList>
    </citation>
    <scope>NUCLEOTIDE SEQUENCE [LARGE SCALE GENOMIC DNA]</scope>
    <source>
        <strain evidence="1">SAG AM-320-E07</strain>
    </source>
</reference>
<protein>
    <recommendedName>
        <fullName evidence="3">Tetratricopeptide repeat protein</fullName>
    </recommendedName>
</protein>
<dbReference type="InterPro" id="IPR011990">
    <property type="entry name" value="TPR-like_helical_dom_sf"/>
</dbReference>
<evidence type="ECO:0000313" key="2">
    <source>
        <dbReference type="Proteomes" id="UP001593833"/>
    </source>
</evidence>
<name>A0ABV6YIR8_UNCEI</name>
<dbReference type="SUPFAM" id="SSF48452">
    <property type="entry name" value="TPR-like"/>
    <property type="match status" value="1"/>
</dbReference>
<dbReference type="Proteomes" id="UP001593833">
    <property type="component" value="Unassembled WGS sequence"/>
</dbReference>